<dbReference type="PATRIC" id="fig|28087.4.peg.1744"/>
<organism evidence="2 3">
    <name type="scientific">Legionella sainthelensi</name>
    <dbReference type="NCBI Taxonomy" id="28087"/>
    <lineage>
        <taxon>Bacteria</taxon>
        <taxon>Pseudomonadati</taxon>
        <taxon>Pseudomonadota</taxon>
        <taxon>Gammaproteobacteria</taxon>
        <taxon>Legionellales</taxon>
        <taxon>Legionellaceae</taxon>
        <taxon>Legionella</taxon>
    </lineage>
</organism>
<reference evidence="2 3" key="1">
    <citation type="submission" date="2015-11" db="EMBL/GenBank/DDBJ databases">
        <title>Genomic analysis of 38 Legionella species identifies large and diverse effector repertoires.</title>
        <authorList>
            <person name="Burstein D."/>
            <person name="Amaro F."/>
            <person name="Zusman T."/>
            <person name="Lifshitz Z."/>
            <person name="Cohen O."/>
            <person name="Gilbert J.A."/>
            <person name="Pupko T."/>
            <person name="Shuman H.A."/>
            <person name="Segal G."/>
        </authorList>
    </citation>
    <scope>NUCLEOTIDE SEQUENCE [LARGE SCALE GENOMIC DNA]</scope>
    <source>
        <strain evidence="2 3">Mt.St.Helens-4</strain>
    </source>
</reference>
<sequence length="777" mass="87833">MIDMFAEEFNDVFLNKYALQLQTYKGTTKNDGGIPLYIQGITTSLSRFIDKQSKDLNGDTLKKTTEASSNGGELFVELEESSGKKRTWTTVFAIGALAAFRKQKIGQDNAEQEHLDKIIEGLNQGWVEGFGGLSLSGISINEEVINKLLGGIEGWVKNLEPNKPSSQEFSETVIAATTLVNILETKLTENKSRVESKIPNAFTVLAETKKTLMLKAPQFALSYYSQDNGLLSELLDKQPAIALSLLKENPFLIDTLSLTTRVAETFATFLGNHLEFALEALSKTTDLSSQQKFIVSALLKNNPKHIEPLLREASDSVKQILQENRSLVRAIQSWIESEEAQSKDLKSVKEFMAPYQVKTTTDVLAKLQESKGAAPSLSMALENIQQKYDERRIPFHEKQKRMAIFSKFMDQNPLNMERFWINYPNEKKMNQLCDDLGLEPHSIQRAHLLTHARSSVGSYLNKKLNPWGPPRLEEILHSKEIETANTQVKSDLQQSLMSFTNQKTQIQKLAQELNQLDSTLQEISIDEWIGSQQQFQQSIKTRDSHKPMQEIQKHAQALIHALTGYQTELEKIRTIALSINKLENPEINITEISQSLDQYVEAVYQQGIKLYGEKPENYSELNIIQKIDYLEGAIKKQIEATNKIKDDFGHLHKGAMISNQIKSKTDKLIIEHAREVINKSSGFTHWILNIFSSSYRKTFAALKEAVENHDALATEAERNISVPECATKIRNILLATESNSNKFSTMKHKIQKIHQECELAPVPLQEPDKLINNAKSV</sequence>
<proteinExistence type="predicted"/>
<dbReference type="Proteomes" id="UP000054621">
    <property type="component" value="Unassembled WGS sequence"/>
</dbReference>
<evidence type="ECO:0000256" key="1">
    <source>
        <dbReference type="SAM" id="Coils"/>
    </source>
</evidence>
<comment type="caution">
    <text evidence="2">The sequence shown here is derived from an EMBL/GenBank/DDBJ whole genome shotgun (WGS) entry which is preliminary data.</text>
</comment>
<dbReference type="EMBL" id="LNYV01000015">
    <property type="protein sequence ID" value="KTD58106.1"/>
    <property type="molecule type" value="Genomic_DNA"/>
</dbReference>
<protein>
    <submittedName>
        <fullName evidence="2">Uncharacterized protein</fullName>
    </submittedName>
</protein>
<dbReference type="STRING" id="28087.Lsai_1628"/>
<gene>
    <name evidence="2" type="ORF">Lsai_1628</name>
</gene>
<name>A0A0W0YMI5_9GAMM</name>
<evidence type="ECO:0000313" key="2">
    <source>
        <dbReference type="EMBL" id="KTD58106.1"/>
    </source>
</evidence>
<keyword evidence="1" id="KW-0175">Coiled coil</keyword>
<dbReference type="AlphaFoldDB" id="A0A0W0YMI5"/>
<evidence type="ECO:0000313" key="3">
    <source>
        <dbReference type="Proteomes" id="UP000054621"/>
    </source>
</evidence>
<feature type="coiled-coil region" evidence="1">
    <location>
        <begin position="499"/>
        <end position="526"/>
    </location>
</feature>
<dbReference type="eggNOG" id="ENOG5032BI3">
    <property type="taxonomic scope" value="Bacteria"/>
</dbReference>
<accession>A0A0W0YMI5</accession>